<feature type="compositionally biased region" description="Polar residues" evidence="1">
    <location>
        <begin position="571"/>
        <end position="585"/>
    </location>
</feature>
<dbReference type="AlphaFoldDB" id="A0A8S4QEH3"/>
<feature type="region of interest" description="Disordered" evidence="1">
    <location>
        <begin position="359"/>
        <end position="379"/>
    </location>
</feature>
<feature type="compositionally biased region" description="Basic and acidic residues" evidence="1">
    <location>
        <begin position="714"/>
        <end position="724"/>
    </location>
</feature>
<organism evidence="2 3">
    <name type="scientific">Owenia fusiformis</name>
    <name type="common">Polychaete worm</name>
    <dbReference type="NCBI Taxonomy" id="6347"/>
    <lineage>
        <taxon>Eukaryota</taxon>
        <taxon>Metazoa</taxon>
        <taxon>Spiralia</taxon>
        <taxon>Lophotrochozoa</taxon>
        <taxon>Annelida</taxon>
        <taxon>Polychaeta</taxon>
        <taxon>Sedentaria</taxon>
        <taxon>Canalipalpata</taxon>
        <taxon>Sabellida</taxon>
        <taxon>Oweniida</taxon>
        <taxon>Oweniidae</taxon>
        <taxon>Owenia</taxon>
    </lineage>
</organism>
<feature type="compositionally biased region" description="Acidic residues" evidence="1">
    <location>
        <begin position="700"/>
        <end position="713"/>
    </location>
</feature>
<feature type="region of interest" description="Disordered" evidence="1">
    <location>
        <begin position="793"/>
        <end position="923"/>
    </location>
</feature>
<evidence type="ECO:0000313" key="2">
    <source>
        <dbReference type="EMBL" id="CAH1803305.1"/>
    </source>
</evidence>
<evidence type="ECO:0000313" key="3">
    <source>
        <dbReference type="Proteomes" id="UP000749559"/>
    </source>
</evidence>
<comment type="caution">
    <text evidence="2">The sequence shown here is derived from an EMBL/GenBank/DDBJ whole genome shotgun (WGS) entry which is preliminary data.</text>
</comment>
<feature type="region of interest" description="Disordered" evidence="1">
    <location>
        <begin position="694"/>
        <end position="779"/>
    </location>
</feature>
<feature type="compositionally biased region" description="Basic and acidic residues" evidence="1">
    <location>
        <begin position="591"/>
        <end position="610"/>
    </location>
</feature>
<evidence type="ECO:0000256" key="1">
    <source>
        <dbReference type="SAM" id="MobiDB-lite"/>
    </source>
</evidence>
<feature type="compositionally biased region" description="Polar residues" evidence="1">
    <location>
        <begin position="484"/>
        <end position="500"/>
    </location>
</feature>
<gene>
    <name evidence="2" type="ORF">OFUS_LOCUS26910</name>
</gene>
<feature type="compositionally biased region" description="Polar residues" evidence="1">
    <location>
        <begin position="814"/>
        <end position="840"/>
    </location>
</feature>
<accession>A0A8S4QEH3</accession>
<reference evidence="2" key="1">
    <citation type="submission" date="2022-03" db="EMBL/GenBank/DDBJ databases">
        <authorList>
            <person name="Martin C."/>
        </authorList>
    </citation>
    <scope>NUCLEOTIDE SEQUENCE</scope>
</reference>
<name>A0A8S4QEH3_OWEFU</name>
<dbReference type="Proteomes" id="UP000749559">
    <property type="component" value="Unassembled WGS sequence"/>
</dbReference>
<feature type="compositionally biased region" description="Polar residues" evidence="1">
    <location>
        <begin position="798"/>
        <end position="807"/>
    </location>
</feature>
<feature type="compositionally biased region" description="Polar residues" evidence="1">
    <location>
        <begin position="990"/>
        <end position="1001"/>
    </location>
</feature>
<keyword evidence="3" id="KW-1185">Reference proteome</keyword>
<feature type="compositionally biased region" description="Basic and acidic residues" evidence="1">
    <location>
        <begin position="623"/>
        <end position="636"/>
    </location>
</feature>
<feature type="region of interest" description="Disordered" evidence="1">
    <location>
        <begin position="957"/>
        <end position="1001"/>
    </location>
</feature>
<feature type="compositionally biased region" description="Acidic residues" evidence="1">
    <location>
        <begin position="866"/>
        <end position="876"/>
    </location>
</feature>
<dbReference type="EMBL" id="CAIIXF020000458">
    <property type="protein sequence ID" value="CAH1803305.1"/>
    <property type="molecule type" value="Genomic_DNA"/>
</dbReference>
<feature type="compositionally biased region" description="Basic and acidic residues" evidence="1">
    <location>
        <begin position="359"/>
        <end position="373"/>
    </location>
</feature>
<feature type="region of interest" description="Disordered" evidence="1">
    <location>
        <begin position="431"/>
        <end position="642"/>
    </location>
</feature>
<feature type="compositionally biased region" description="Basic and acidic residues" evidence="1">
    <location>
        <begin position="877"/>
        <end position="889"/>
    </location>
</feature>
<feature type="compositionally biased region" description="Basic and acidic residues" evidence="1">
    <location>
        <begin position="759"/>
        <end position="779"/>
    </location>
</feature>
<sequence length="1001" mass="110668">MDLTADVYGTNQDATVYEDDTLIMGDTIDDILDRELANCSSEHEFISGDFDASKLEKLENPTDIAGEEIETFEEASLRDVQDDGPRANTTDNLLDLQTDKIVPNEGEQNCVDSLDDKKDVSSLDEIDSNGDDSIIGANDTIEYNVQLTAEMYVDKVDVSDTIFDKSDSDSCNDEKEKVIGDILERLTADERESGNANEKHKSGENIVNSVHTQNIVTENQSNVIINIVENGEKVTNTEVQNDNKCFENGFQSDEKDSESVGDVEVNTSLKNEGKIINYVGEINNTESETVMDTEKQTIENGVESTVQTGEKVIVPISNKSKSTEEDIVKKDENNEAEIDDKVCEKINAEDEKLIDTVVQTDERSTESVVEKEAAPVGGKEVVPVTESEYAEVDDVETVTSVEKDKHFTDNENEIAKIMKDPVTEVEEECTELAKETDTENMSIEQDVDLPTYLKPDTRPVDNENITDVVIKDTTEEDNLICSKDINQQNDKSEVLETSISQDEEFFDSFNNTADVTSADIPDDDEEGGESKTCDVQKDQVQSESDSDLHLDSTISDLRFDSATDQDEETQDQGNNIESQMNTSESDISDLVLDRSYDHFEDSLPDIHEPDVPDDCVTPTPADIEDKHDLNAEKSPEQEEAVTPKIEIRKEIEYEEEILPKLEKFDGLEPDIDDEAKNVADLEDEPLMTAIPIGNGISLINDDDDDKMDAVDDEGVPRDGADPRLYDPFQNNPPATSGDGETNIVEKSTAYAEKPPSTIEKAEEQSSNHPDEELQSIKDDKSLVFKKNILVFSVDDKSTQSSETTPASTGEKDLNTSNNDISEGLSTSSADESQGTQISSEESSEKLINLTEGMSNLPDEALTSVADQDESGEESSPEEQHIATEEKLTSVDKMPADPQNDDELATEAADNSTDLTPKYVSIDEKCNLPEDNSIIDEEKTGTPVWELDDVDICAVQRATTPLMEPPSESSLTKTPRLVQYDSSDDEIQFKSYDTTGLSDEID</sequence>
<feature type="compositionally biased region" description="Basic and acidic residues" evidence="1">
    <location>
        <begin position="528"/>
        <end position="537"/>
    </location>
</feature>
<proteinExistence type="predicted"/>
<protein>
    <submittedName>
        <fullName evidence="2">Uncharacterized protein</fullName>
    </submittedName>
</protein>